<dbReference type="Pfam" id="PF16220">
    <property type="entry name" value="DUF4880"/>
    <property type="match status" value="1"/>
</dbReference>
<evidence type="ECO:0000313" key="5">
    <source>
        <dbReference type="Proteomes" id="UP000199119"/>
    </source>
</evidence>
<dbReference type="GO" id="GO:0016989">
    <property type="term" value="F:sigma factor antagonist activity"/>
    <property type="evidence" value="ECO:0007669"/>
    <property type="project" value="TreeGrafter"/>
</dbReference>
<dbReference type="PANTHER" id="PTHR30273">
    <property type="entry name" value="PERIPLASMIC SIGNAL SENSOR AND SIGMA FACTOR ACTIVATOR FECR-RELATED"/>
    <property type="match status" value="1"/>
</dbReference>
<feature type="region of interest" description="Disordered" evidence="1">
    <location>
        <begin position="1"/>
        <end position="20"/>
    </location>
</feature>
<dbReference type="AlphaFoldDB" id="A0A1I2HLT5"/>
<reference evidence="5" key="1">
    <citation type="submission" date="2016-10" db="EMBL/GenBank/DDBJ databases">
        <authorList>
            <person name="Varghese N."/>
            <person name="Submissions S."/>
        </authorList>
    </citation>
    <scope>NUCLEOTIDE SEQUENCE [LARGE SCALE GENOMIC DNA]</scope>
    <source>
        <strain evidence="5">DSM 27981</strain>
    </source>
</reference>
<proteinExistence type="predicted"/>
<sequence length="398" mass="43292">MKQHASIPDDRATQDAADARDFQDYAAKQDPMWMQAALWATRRAEAHGAASEAEFQRWLRADPEHGAAYEEMARSFAPVRELPDNEIRSLKSGLDRELPTADPPRQSPVALARSTRSAAGLGARPTEHVSSERRSWTSGLWRLFPQAATAVAAVALVSASWIGWDHWRSQPTFTKNYATERGQRLDIQLPDGSSLQLDAATQAEVRLYRERREVRLAEGQALFVVHADPTHPFDVLTGSVRVTVVGTRFSVRHTLSGLDAGKTVVAVESGRVRVSRMDVSGKAEAHDAEGRVELGAGQGVTADETGRLQAAISVPPGSVAGWRNGRISFNDTPLAAALAEMERYGDTGLIVRDPAVGALRLGGSFDVRQIGTFAQALPSLLPVRLERRNGVVEIVGLR</sequence>
<name>A0A1I2HLT5_9BURK</name>
<dbReference type="InterPro" id="IPR012373">
    <property type="entry name" value="Ferrdict_sens_TM"/>
</dbReference>
<dbReference type="Proteomes" id="UP000199119">
    <property type="component" value="Unassembled WGS sequence"/>
</dbReference>
<feature type="domain" description="FecR protein" evidence="2">
    <location>
        <begin position="176"/>
        <end position="273"/>
    </location>
</feature>
<dbReference type="STRING" id="1177982.SAMN04489711_1253"/>
<feature type="compositionally biased region" description="Basic and acidic residues" evidence="1">
    <location>
        <begin position="7"/>
        <end position="20"/>
    </location>
</feature>
<organism evidence="4 5">
    <name type="scientific">Paracidovorax wautersii</name>
    <dbReference type="NCBI Taxonomy" id="1177982"/>
    <lineage>
        <taxon>Bacteria</taxon>
        <taxon>Pseudomonadati</taxon>
        <taxon>Pseudomonadota</taxon>
        <taxon>Betaproteobacteria</taxon>
        <taxon>Burkholderiales</taxon>
        <taxon>Comamonadaceae</taxon>
        <taxon>Paracidovorax</taxon>
    </lineage>
</organism>
<evidence type="ECO:0000256" key="1">
    <source>
        <dbReference type="SAM" id="MobiDB-lite"/>
    </source>
</evidence>
<feature type="domain" description="FecR N-terminal" evidence="3">
    <location>
        <begin position="35"/>
        <end position="74"/>
    </location>
</feature>
<dbReference type="RefSeq" id="WP_175518585.1">
    <property type="nucleotide sequence ID" value="NZ_FONX01000025.1"/>
</dbReference>
<dbReference type="Pfam" id="PF04773">
    <property type="entry name" value="FecR"/>
    <property type="match status" value="1"/>
</dbReference>
<dbReference type="EMBL" id="FONX01000025">
    <property type="protein sequence ID" value="SFF30642.1"/>
    <property type="molecule type" value="Genomic_DNA"/>
</dbReference>
<dbReference type="PANTHER" id="PTHR30273:SF2">
    <property type="entry name" value="PROTEIN FECR"/>
    <property type="match status" value="1"/>
</dbReference>
<dbReference type="Gene3D" id="2.60.120.1440">
    <property type="match status" value="1"/>
</dbReference>
<evidence type="ECO:0000313" key="4">
    <source>
        <dbReference type="EMBL" id="SFF30642.1"/>
    </source>
</evidence>
<accession>A0A1I2HLT5</accession>
<feature type="region of interest" description="Disordered" evidence="1">
    <location>
        <begin position="92"/>
        <end position="130"/>
    </location>
</feature>
<protein>
    <submittedName>
        <fullName evidence="4">FecR family protein</fullName>
    </submittedName>
</protein>
<dbReference type="InterPro" id="IPR032623">
    <property type="entry name" value="FecR_N"/>
</dbReference>
<evidence type="ECO:0000259" key="2">
    <source>
        <dbReference type="Pfam" id="PF04773"/>
    </source>
</evidence>
<dbReference type="Gene3D" id="3.55.50.30">
    <property type="match status" value="1"/>
</dbReference>
<evidence type="ECO:0000259" key="3">
    <source>
        <dbReference type="Pfam" id="PF16220"/>
    </source>
</evidence>
<gene>
    <name evidence="4" type="ORF">SAMN04489711_1253</name>
</gene>
<dbReference type="InterPro" id="IPR006860">
    <property type="entry name" value="FecR"/>
</dbReference>
<keyword evidence="5" id="KW-1185">Reference proteome</keyword>